<name>A0A6C0KTQ8_9ZZZZ</name>
<feature type="compositionally biased region" description="Gly residues" evidence="1">
    <location>
        <begin position="51"/>
        <end position="68"/>
    </location>
</feature>
<reference evidence="3" key="1">
    <citation type="journal article" date="2020" name="Nature">
        <title>Giant virus diversity and host interactions through global metagenomics.</title>
        <authorList>
            <person name="Schulz F."/>
            <person name="Roux S."/>
            <person name="Paez-Espino D."/>
            <person name="Jungbluth S."/>
            <person name="Walsh D.A."/>
            <person name="Denef V.J."/>
            <person name="McMahon K.D."/>
            <person name="Konstantinidis K.T."/>
            <person name="Eloe-Fadrosh E.A."/>
            <person name="Kyrpides N.C."/>
            <person name="Woyke T."/>
        </authorList>
    </citation>
    <scope>NUCLEOTIDE SEQUENCE</scope>
    <source>
        <strain evidence="3">GVMAG-S-3300013014-136</strain>
    </source>
</reference>
<protein>
    <submittedName>
        <fullName evidence="3">Uncharacterized protein</fullName>
    </submittedName>
</protein>
<accession>A0A6C0KTQ8</accession>
<feature type="compositionally biased region" description="Basic and acidic residues" evidence="1">
    <location>
        <begin position="293"/>
        <end position="323"/>
    </location>
</feature>
<evidence type="ECO:0000313" key="3">
    <source>
        <dbReference type="EMBL" id="QHU20067.1"/>
    </source>
</evidence>
<feature type="compositionally biased region" description="Low complexity" evidence="1">
    <location>
        <begin position="26"/>
        <end position="36"/>
    </location>
</feature>
<dbReference type="EMBL" id="MN740961">
    <property type="protein sequence ID" value="QHU20067.1"/>
    <property type="molecule type" value="Genomic_DNA"/>
</dbReference>
<feature type="region of interest" description="Disordered" evidence="1">
    <location>
        <begin position="1"/>
        <end position="118"/>
    </location>
</feature>
<evidence type="ECO:0000256" key="2">
    <source>
        <dbReference type="SAM" id="Phobius"/>
    </source>
</evidence>
<keyword evidence="2" id="KW-0472">Membrane</keyword>
<organism evidence="3">
    <name type="scientific">viral metagenome</name>
    <dbReference type="NCBI Taxonomy" id="1070528"/>
    <lineage>
        <taxon>unclassified sequences</taxon>
        <taxon>metagenomes</taxon>
        <taxon>organismal metagenomes</taxon>
    </lineage>
</organism>
<feature type="compositionally biased region" description="Acidic residues" evidence="1">
    <location>
        <begin position="37"/>
        <end position="48"/>
    </location>
</feature>
<proteinExistence type="predicted"/>
<sequence length="345" mass="36624">MRLYKEYFEAAEGEPEGEPEGDNGDNGDTTADNTQQDIEDAENEEGDPDNTGGGGGTTSAETPGGGVDADGKSKLNPTEKAGLDQVAKDAKTKAPITDKTAEDASKENPTTEDGKNVKSYWEKAKEKFNDAKEKMSENKGNLMKLAGFAFIFFLAYEANKSLQETADAMSGCYQIQSCGGMAKPVKVGCQQEQCLCPLGSPPCASPGCGGSNCINYVWQKYTALQVLANIPSMVANPLLDDATSNIKTILTYGAIFVGVAALAYVAFKIIGRVTEKHKGEGSEGGEEGGGEEGGGRGREEWGGRGGEEGGGRGREEWGGRGGEEMGAPPPYSEKFRMCNLNYRYY</sequence>
<dbReference type="AlphaFoldDB" id="A0A6C0KTQ8"/>
<keyword evidence="2" id="KW-1133">Transmembrane helix</keyword>
<evidence type="ECO:0000256" key="1">
    <source>
        <dbReference type="SAM" id="MobiDB-lite"/>
    </source>
</evidence>
<feature type="region of interest" description="Disordered" evidence="1">
    <location>
        <begin position="276"/>
        <end position="334"/>
    </location>
</feature>
<feature type="compositionally biased region" description="Acidic residues" evidence="1">
    <location>
        <begin position="9"/>
        <end position="25"/>
    </location>
</feature>
<feature type="transmembrane region" description="Helical" evidence="2">
    <location>
        <begin position="249"/>
        <end position="267"/>
    </location>
</feature>
<keyword evidence="2" id="KW-0812">Transmembrane</keyword>